<keyword evidence="4" id="KW-1185">Reference proteome</keyword>
<accession>A0ABT9IJH3</accession>
<keyword evidence="2" id="KW-1133">Transmembrane helix</keyword>
<feature type="transmembrane region" description="Helical" evidence="2">
    <location>
        <begin position="62"/>
        <end position="86"/>
    </location>
</feature>
<dbReference type="RefSeq" id="WP_305994784.1">
    <property type="nucleotide sequence ID" value="NZ_JAVALS010000001.1"/>
</dbReference>
<gene>
    <name evidence="3" type="ORF">Q9R02_01060</name>
</gene>
<dbReference type="Proteomes" id="UP001232725">
    <property type="component" value="Unassembled WGS sequence"/>
</dbReference>
<organism evidence="3 4">
    <name type="scientific">Arthrobacter horti</name>
    <dbReference type="NCBI Taxonomy" id="3068273"/>
    <lineage>
        <taxon>Bacteria</taxon>
        <taxon>Bacillati</taxon>
        <taxon>Actinomycetota</taxon>
        <taxon>Actinomycetes</taxon>
        <taxon>Micrococcales</taxon>
        <taxon>Micrococcaceae</taxon>
        <taxon>Arthrobacter</taxon>
    </lineage>
</organism>
<proteinExistence type="predicted"/>
<evidence type="ECO:0000256" key="2">
    <source>
        <dbReference type="SAM" id="Phobius"/>
    </source>
</evidence>
<feature type="transmembrane region" description="Helical" evidence="2">
    <location>
        <begin position="32"/>
        <end position="50"/>
    </location>
</feature>
<evidence type="ECO:0000256" key="1">
    <source>
        <dbReference type="SAM" id="MobiDB-lite"/>
    </source>
</evidence>
<feature type="region of interest" description="Disordered" evidence="1">
    <location>
        <begin position="1"/>
        <end position="26"/>
    </location>
</feature>
<evidence type="ECO:0000313" key="4">
    <source>
        <dbReference type="Proteomes" id="UP001232725"/>
    </source>
</evidence>
<comment type="caution">
    <text evidence="3">The sequence shown here is derived from an EMBL/GenBank/DDBJ whole genome shotgun (WGS) entry which is preliminary data.</text>
</comment>
<dbReference type="EMBL" id="JAVALS010000001">
    <property type="protein sequence ID" value="MDP5225743.1"/>
    <property type="molecule type" value="Genomic_DNA"/>
</dbReference>
<sequence>MTPTDSLVHDAAPAQTPTPTGPTPPSVHERALVTWLAIFPMVALGLWGLGPVMASWHPVLRALGLTVIVVPLAVYVVVPRLMGLYLKATRRNPKA</sequence>
<protein>
    <submittedName>
        <fullName evidence="3">Uncharacterized protein</fullName>
    </submittedName>
</protein>
<keyword evidence="2" id="KW-0472">Membrane</keyword>
<reference evidence="3 4" key="1">
    <citation type="submission" date="2023-08" db="EMBL/GenBank/DDBJ databases">
        <title>Arthrobacter horti sp. nov., isolated from forest soil.</title>
        <authorList>
            <person name="Park M."/>
        </authorList>
    </citation>
    <scope>NUCLEOTIDE SEQUENCE [LARGE SCALE GENOMIC DNA]</scope>
    <source>
        <strain evidence="3 4">YJM1</strain>
    </source>
</reference>
<evidence type="ECO:0000313" key="3">
    <source>
        <dbReference type="EMBL" id="MDP5225743.1"/>
    </source>
</evidence>
<keyword evidence="2" id="KW-0812">Transmembrane</keyword>
<name>A0ABT9IJH3_9MICC</name>